<evidence type="ECO:0000313" key="3">
    <source>
        <dbReference type="EMBL" id="STX50125.1"/>
    </source>
</evidence>
<dbReference type="Proteomes" id="UP000254794">
    <property type="component" value="Unassembled WGS sequence"/>
</dbReference>
<dbReference type="EMBL" id="UGOD01000001">
    <property type="protein sequence ID" value="STX50125.1"/>
    <property type="molecule type" value="Genomic_DNA"/>
</dbReference>
<dbReference type="OrthoDB" id="5650789at2"/>
<sequence>MGKTILRVAEGIELTSILLANLKNILGQDITLETYSTTPNLEDIYTKRIQVLHQAFQFIVKSIPPKDKEKELQGYISWCVKTCSLSSGKTLSEYQDTLAQFAALLVNGLLDYWDEFTFLEEKHAQEIAIEMLNRAEQYLIMKEGRPNVATLSIDTTFNEPKLILQWDQTLPPYTEETLNELKAVKNSSVWVTPEWFRQLPPILQILVHVSESKPLNKESLKKDLEALETLWKFVRNNMEQANLLQDLEIISEDKLPKPSWFSRLSLGHQKIFSELASKVLKEGLNNIENQLVEMFNLLDNLAIDKEIRDLPYWFLRLPAYEQLFLKRILAETNSVADVVSYLPSRLRSLPLLANFGKHQLIILYPDGQIKELGQERLRSSHLSSRDLKDEPAILGQEHSNRNVQQIHHYLGKRRSLFIQTLISPIALPSQILPDPALDKHRRHAVERLRAEYKEIKIYTTNHPFNIAKYLIYTSSYDKDCLEVLNSKEEELSIHNIRELAKNLKIADDFATNMASLIALSYSFPKAFNQIRQFTENPKLIEKMGTSTYERFIQQLFSENNIPETLCSSLWPEKGFNKDSVIKSISYFISLKDQQPIAFNLAKRLTDLAQLYCEYSKVINSGYGTATIFDYRCRELWLSSLENLIILFIDGLSYGSCVSGKDRKALEIIHTDAMLIYHEIYGVWPSFSDNRETRAHFERIVSDLYVTWHAHVHAGRNADGAQGIKTPANYLPKDIIDAIKLKAGKQVLAIDDRLATNNEVRRIAGITSYIKPGYAHCVAAAMRLSEASLEKILETIKLLIGEKGYWQKQLTYRMFATAISPKGIGQIQAVFDDVIEPQGLSLEIKIRMLANIYHIVLNRPADSDLRLGGTKVVYKSIMSLYESINPEAEVDLVLQKLQETKTKSFEDNIKETNQALLN</sequence>
<feature type="domain" description="Phosphoinositide phosphatase C-terminal" evidence="2">
    <location>
        <begin position="782"/>
        <end position="907"/>
    </location>
</feature>
<accession>A0A378JG11</accession>
<gene>
    <name evidence="3" type="ORF">NCTC13316_00190</name>
</gene>
<keyword evidence="4" id="KW-1185">Reference proteome</keyword>
<organism evidence="3 4">
    <name type="scientific">Legionella busanensis</name>
    <dbReference type="NCBI Taxonomy" id="190655"/>
    <lineage>
        <taxon>Bacteria</taxon>
        <taxon>Pseudomonadati</taxon>
        <taxon>Pseudomonadota</taxon>
        <taxon>Gammaproteobacteria</taxon>
        <taxon>Legionellales</taxon>
        <taxon>Legionellaceae</taxon>
        <taxon>Legionella</taxon>
    </lineage>
</organism>
<dbReference type="Pfam" id="PF18365">
    <property type="entry name" value="PI_PP_C"/>
    <property type="match status" value="1"/>
</dbReference>
<dbReference type="NCBIfam" id="NF045531">
    <property type="entry name" value="SidP"/>
    <property type="match status" value="1"/>
</dbReference>
<dbReference type="AlphaFoldDB" id="A0A378JG11"/>
<dbReference type="Gene3D" id="1.20.120.1720">
    <property type="match status" value="1"/>
</dbReference>
<dbReference type="InterPro" id="IPR040769">
    <property type="entry name" value="PI_PP_I"/>
</dbReference>
<reference evidence="3 4" key="1">
    <citation type="submission" date="2018-06" db="EMBL/GenBank/DDBJ databases">
        <authorList>
            <consortium name="Pathogen Informatics"/>
            <person name="Doyle S."/>
        </authorList>
    </citation>
    <scope>NUCLEOTIDE SEQUENCE [LARGE SCALE GENOMIC DNA]</scope>
    <source>
        <strain evidence="3 4">NCTC13316</strain>
    </source>
</reference>
<dbReference type="Gene3D" id="1.10.520.60">
    <property type="match status" value="1"/>
</dbReference>
<dbReference type="Pfam" id="PF18363">
    <property type="entry name" value="PI_PP_I"/>
    <property type="match status" value="1"/>
</dbReference>
<feature type="domain" description="Phosphoinositide phosphatase insertion" evidence="1">
    <location>
        <begin position="192"/>
        <end position="279"/>
    </location>
</feature>
<evidence type="ECO:0000259" key="2">
    <source>
        <dbReference type="Pfam" id="PF18365"/>
    </source>
</evidence>
<protein>
    <submittedName>
        <fullName evidence="3">Oxidoreductase</fullName>
    </submittedName>
</protein>
<evidence type="ECO:0000259" key="1">
    <source>
        <dbReference type="Pfam" id="PF18363"/>
    </source>
</evidence>
<evidence type="ECO:0000313" key="4">
    <source>
        <dbReference type="Proteomes" id="UP000254794"/>
    </source>
</evidence>
<dbReference type="RefSeq" id="WP_115329662.1">
    <property type="nucleotide sequence ID" value="NZ_CAAAHP010000003.1"/>
</dbReference>
<proteinExistence type="predicted"/>
<name>A0A378JG11_9GAMM</name>
<dbReference type="InterPro" id="IPR041034">
    <property type="entry name" value="PI_PP_C"/>
</dbReference>